<name>A0A3G8ZI94_9ACTN</name>
<evidence type="ECO:0000256" key="3">
    <source>
        <dbReference type="SAM" id="MobiDB-lite"/>
    </source>
</evidence>
<evidence type="ECO:0000256" key="2">
    <source>
        <dbReference type="ARBA" id="ARBA00023239"/>
    </source>
</evidence>
<sequence length="268" mass="28944">MKSNTLASDAQMAYADGLCYLVTGDPRYATHAQLIIDAWAKTLGSVPTLQGKDAVNFDMPYMIHAASWVRAVNGWNDAPFTSFLQSVVLPNAETSNPNNHGMWAVLMVASAATFTADSSQLMSAENRWGQILQGEVTADGSMPQEAERSDTSDYRGGPDTGIKGIDYTHYTLLPASMTAKLLADAGYPVWATPGGKLLQEAFAKAAEWTLKPQTFPYYTGETSKLIGVDNASYFPLLLKYYPNPDATQVVASGTITADGFQLTKLFAN</sequence>
<dbReference type="Pfam" id="PF05426">
    <property type="entry name" value="Alginate_lyase"/>
    <property type="match status" value="1"/>
</dbReference>
<dbReference type="EMBL" id="CP034170">
    <property type="protein sequence ID" value="AZI56888.1"/>
    <property type="molecule type" value="Genomic_DNA"/>
</dbReference>
<keyword evidence="1" id="KW-0732">Signal</keyword>
<dbReference type="InterPro" id="IPR008929">
    <property type="entry name" value="Chondroitin_lyas"/>
</dbReference>
<gene>
    <name evidence="5" type="ORF">EH165_00595</name>
</gene>
<reference evidence="5 6" key="1">
    <citation type="submission" date="2018-11" db="EMBL/GenBank/DDBJ databases">
        <authorList>
            <person name="Da X."/>
        </authorList>
    </citation>
    <scope>NUCLEOTIDE SEQUENCE [LARGE SCALE GENOMIC DNA]</scope>
    <source>
        <strain evidence="5 6">S14-144</strain>
    </source>
</reference>
<dbReference type="GO" id="GO:0016829">
    <property type="term" value="F:lyase activity"/>
    <property type="evidence" value="ECO:0007669"/>
    <property type="project" value="UniProtKB-KW"/>
</dbReference>
<reference evidence="5 6" key="2">
    <citation type="submission" date="2018-12" db="EMBL/GenBank/DDBJ databases">
        <title>Nakamurella antarcticus sp. nov., isolated from Antarctica South Shetland Islands soil.</title>
        <authorList>
            <person name="Peng F."/>
        </authorList>
    </citation>
    <scope>NUCLEOTIDE SEQUENCE [LARGE SCALE GENOMIC DNA]</scope>
    <source>
        <strain evidence="5 6">S14-144</strain>
    </source>
</reference>
<dbReference type="Proteomes" id="UP000268084">
    <property type="component" value="Chromosome"/>
</dbReference>
<accession>A0A3G8ZI94</accession>
<evidence type="ECO:0000256" key="1">
    <source>
        <dbReference type="ARBA" id="ARBA00022729"/>
    </source>
</evidence>
<protein>
    <recommendedName>
        <fullName evidence="4">Alginate lyase domain-containing protein</fullName>
    </recommendedName>
</protein>
<keyword evidence="2" id="KW-0456">Lyase</keyword>
<dbReference type="GO" id="GO:0042597">
    <property type="term" value="C:periplasmic space"/>
    <property type="evidence" value="ECO:0007669"/>
    <property type="project" value="InterPro"/>
</dbReference>
<evidence type="ECO:0000313" key="5">
    <source>
        <dbReference type="EMBL" id="AZI56888.1"/>
    </source>
</evidence>
<dbReference type="RefSeq" id="WP_124797573.1">
    <property type="nucleotide sequence ID" value="NZ_CP034170.1"/>
</dbReference>
<dbReference type="KEGG" id="nak:EH165_00595"/>
<dbReference type="Gene3D" id="1.50.10.100">
    <property type="entry name" value="Chondroitin AC/alginate lyase"/>
    <property type="match status" value="1"/>
</dbReference>
<keyword evidence="6" id="KW-1185">Reference proteome</keyword>
<feature type="domain" description="Alginate lyase" evidence="4">
    <location>
        <begin position="3"/>
        <end position="215"/>
    </location>
</feature>
<dbReference type="SUPFAM" id="SSF48230">
    <property type="entry name" value="Chondroitin AC/alginate lyase"/>
    <property type="match status" value="1"/>
</dbReference>
<evidence type="ECO:0000313" key="6">
    <source>
        <dbReference type="Proteomes" id="UP000268084"/>
    </source>
</evidence>
<proteinExistence type="predicted"/>
<dbReference type="InterPro" id="IPR008397">
    <property type="entry name" value="Alginate_lyase_dom"/>
</dbReference>
<dbReference type="AlphaFoldDB" id="A0A3G8ZI94"/>
<feature type="region of interest" description="Disordered" evidence="3">
    <location>
        <begin position="136"/>
        <end position="158"/>
    </location>
</feature>
<evidence type="ECO:0000259" key="4">
    <source>
        <dbReference type="Pfam" id="PF05426"/>
    </source>
</evidence>
<dbReference type="OrthoDB" id="5048491at2"/>
<organism evidence="5 6">
    <name type="scientific">Nakamurella antarctica</name>
    <dbReference type="NCBI Taxonomy" id="1902245"/>
    <lineage>
        <taxon>Bacteria</taxon>
        <taxon>Bacillati</taxon>
        <taxon>Actinomycetota</taxon>
        <taxon>Actinomycetes</taxon>
        <taxon>Nakamurellales</taxon>
        <taxon>Nakamurellaceae</taxon>
        <taxon>Nakamurella</taxon>
    </lineage>
</organism>